<evidence type="ECO:0000256" key="1">
    <source>
        <dbReference type="SAM" id="MobiDB-lite"/>
    </source>
</evidence>
<accession>A0A3R7D3D9</accession>
<dbReference type="InParanoid" id="A0A3R7D3D9"/>
<reference evidence="2 3" key="1">
    <citation type="journal article" date="2018" name="Biotechnol. Adv.">
        <title>Improved genomic resources and new bioinformatic workflow for the carcinogenic parasite Clonorchis sinensis: Biotechnological implications.</title>
        <authorList>
            <person name="Wang D."/>
            <person name="Korhonen P.K."/>
            <person name="Gasser R.B."/>
            <person name="Young N.D."/>
        </authorList>
    </citation>
    <scope>NUCLEOTIDE SEQUENCE [LARGE SCALE GENOMIC DNA]</scope>
    <source>
        <strain evidence="2">Cs-k2</strain>
    </source>
</reference>
<evidence type="ECO:0000313" key="3">
    <source>
        <dbReference type="Proteomes" id="UP000286415"/>
    </source>
</evidence>
<dbReference type="EMBL" id="NIRI02000077">
    <property type="protein sequence ID" value="KAG5441009.1"/>
    <property type="molecule type" value="Genomic_DNA"/>
</dbReference>
<reference evidence="2 3" key="2">
    <citation type="journal article" date="2021" name="Genomics">
        <title>High-quality reference genome for Clonorchis sinensis.</title>
        <authorList>
            <person name="Young N.D."/>
            <person name="Stroehlein A.J."/>
            <person name="Kinkar L."/>
            <person name="Wang T."/>
            <person name="Sohn W.M."/>
            <person name="Chang B.C.H."/>
            <person name="Kaur P."/>
            <person name="Weisz D."/>
            <person name="Dudchenko O."/>
            <person name="Aiden E.L."/>
            <person name="Korhonen P.K."/>
            <person name="Gasser R.B."/>
        </authorList>
    </citation>
    <scope>NUCLEOTIDE SEQUENCE [LARGE SCALE GENOMIC DNA]</scope>
    <source>
        <strain evidence="2">Cs-k2</strain>
    </source>
</reference>
<keyword evidence="3" id="KW-1185">Reference proteome</keyword>
<gene>
    <name evidence="2" type="ORF">CSKR_101239</name>
</gene>
<dbReference type="AlphaFoldDB" id="A0A3R7D3D9"/>
<feature type="region of interest" description="Disordered" evidence="1">
    <location>
        <begin position="47"/>
        <end position="68"/>
    </location>
</feature>
<protein>
    <submittedName>
        <fullName evidence="2">Uncharacterized protein</fullName>
    </submittedName>
</protein>
<name>A0A3R7D3D9_CLOSI</name>
<evidence type="ECO:0000313" key="2">
    <source>
        <dbReference type="EMBL" id="KAG5441009.1"/>
    </source>
</evidence>
<sequence length="110" mass="12655">MAWCSTFSCLETSQTRDSAGFQVGLLYFHQTKCTTELSRNNLKETTRKVAENSSTAHDRFHPSWSSSGRHNPRVFVNLMFYLNRNRTDCDKYNHLQINLVFTEDGATSPT</sequence>
<organism evidence="2 3">
    <name type="scientific">Clonorchis sinensis</name>
    <name type="common">Chinese liver fluke</name>
    <dbReference type="NCBI Taxonomy" id="79923"/>
    <lineage>
        <taxon>Eukaryota</taxon>
        <taxon>Metazoa</taxon>
        <taxon>Spiralia</taxon>
        <taxon>Lophotrochozoa</taxon>
        <taxon>Platyhelminthes</taxon>
        <taxon>Trematoda</taxon>
        <taxon>Digenea</taxon>
        <taxon>Opisthorchiida</taxon>
        <taxon>Opisthorchiata</taxon>
        <taxon>Opisthorchiidae</taxon>
        <taxon>Clonorchis</taxon>
    </lineage>
</organism>
<dbReference type="Proteomes" id="UP000286415">
    <property type="component" value="Unassembled WGS sequence"/>
</dbReference>
<feature type="compositionally biased region" description="Basic and acidic residues" evidence="1">
    <location>
        <begin position="47"/>
        <end position="61"/>
    </location>
</feature>
<proteinExistence type="predicted"/>
<comment type="caution">
    <text evidence="2">The sequence shown here is derived from an EMBL/GenBank/DDBJ whole genome shotgun (WGS) entry which is preliminary data.</text>
</comment>